<feature type="compositionally biased region" description="Basic and acidic residues" evidence="4">
    <location>
        <begin position="297"/>
        <end position="306"/>
    </location>
</feature>
<dbReference type="PANTHER" id="PTHR15635">
    <property type="entry name" value="COILED-COIL DOMAIN CONTAINING PROTEIN 9"/>
    <property type="match status" value="1"/>
</dbReference>
<dbReference type="EMBL" id="SOYY01000025">
    <property type="protein sequence ID" value="KAA0702052.1"/>
    <property type="molecule type" value="Genomic_DNA"/>
</dbReference>
<organism evidence="5 6">
    <name type="scientific">Triplophysa tibetana</name>
    <dbReference type="NCBI Taxonomy" id="1572043"/>
    <lineage>
        <taxon>Eukaryota</taxon>
        <taxon>Metazoa</taxon>
        <taxon>Chordata</taxon>
        <taxon>Craniata</taxon>
        <taxon>Vertebrata</taxon>
        <taxon>Euteleostomi</taxon>
        <taxon>Actinopterygii</taxon>
        <taxon>Neopterygii</taxon>
        <taxon>Teleostei</taxon>
        <taxon>Ostariophysi</taxon>
        <taxon>Cypriniformes</taxon>
        <taxon>Nemacheilidae</taxon>
        <taxon>Triplophysa</taxon>
    </lineage>
</organism>
<feature type="compositionally biased region" description="Basic and acidic residues" evidence="4">
    <location>
        <begin position="129"/>
        <end position="146"/>
    </location>
</feature>
<feature type="coiled-coil region" evidence="3">
    <location>
        <begin position="7"/>
        <end position="41"/>
    </location>
</feature>
<sequence>MSSAVDLKTKEEKDAELDKRIEALRKKNEALVKRYQGLDKELCRMVRQLFIKYDSEVPGCFGRSDCGIAKMDYEIVLHRREKRVVNDRKPTSNRGDGPEDGESSRPHGESPPNRTASGRLSRGFHRGGRREPRPNRGEPWPDRQPQDDEGGDGPVFAERTPRGGRRGGRGGGGTPGGSDRKSKEWEEKRRQNIEKMNEEMEKIAEYESGQQADGDKKPIRNFLDDPRRSGPVPEVDRKEGSRRHMRNWGGVEFDNVKTGAEVEKEWTNRRPSGRGSGDMTLSMTGRERAEYLRWKKEREQIDEERLARHRNATGQWRREWDAQKTDTMFKEDSPAVEVEGTPEQSNRREDTKRPPKIQSLGDFLGQGKTRPGGRGRGKGRAQGKSYSMHDNRWDGEHEEEKGRKEEQEKEKGEKEKETENEKKDEKVKAPSSEKTDEGGLAEDDEEEWEDASDGEVDEEEGEGEEELEKTEHKEEVKESPKDTKPTEKSSTSSGPSTPSPKERRTPRPKVHIPSLQEALGTPEGPKPLSPFCALESHQPVSDWGEEMEMLSPKSSLGESPLRPSSSENSPAQSKAERNTTSSPSHAEEPEKSENTSTVMESTTCETQQEEVPAKSTEDATSNQDTAEAAVPPTPDSTRQMEDSEAPVVEPDHSQAESKTNEEVTVDQSEQAFSGAVLITSFETVAFRKKSLTSADG</sequence>
<feature type="compositionally biased region" description="Polar residues" evidence="4">
    <location>
        <begin position="552"/>
        <end position="584"/>
    </location>
</feature>
<name>A0A5A9MVR4_9TELE</name>
<gene>
    <name evidence="5" type="ORF">E1301_Tti007877</name>
</gene>
<evidence type="ECO:0000256" key="4">
    <source>
        <dbReference type="SAM" id="MobiDB-lite"/>
    </source>
</evidence>
<dbReference type="InterPro" id="IPR029336">
    <property type="entry name" value="DUF4594"/>
</dbReference>
<evidence type="ECO:0000256" key="1">
    <source>
        <dbReference type="ARBA" id="ARBA00022553"/>
    </source>
</evidence>
<feature type="region of interest" description="Disordered" evidence="4">
    <location>
        <begin position="84"/>
        <end position="243"/>
    </location>
</feature>
<dbReference type="PANTHER" id="PTHR15635:SF11">
    <property type="entry name" value="COILED-COIL DOMAIN-CONTAINING PROTEIN 9"/>
    <property type="match status" value="1"/>
</dbReference>
<evidence type="ECO:0000256" key="2">
    <source>
        <dbReference type="ARBA" id="ARBA00023054"/>
    </source>
</evidence>
<feature type="compositionally biased region" description="Basic and acidic residues" evidence="4">
    <location>
        <begin position="649"/>
        <end position="661"/>
    </location>
</feature>
<dbReference type="AlphaFoldDB" id="A0A5A9MVR4"/>
<evidence type="ECO:0000256" key="3">
    <source>
        <dbReference type="SAM" id="Coils"/>
    </source>
</evidence>
<feature type="compositionally biased region" description="Basic and acidic residues" evidence="4">
    <location>
        <begin position="213"/>
        <end position="239"/>
    </location>
</feature>
<keyword evidence="2 3" id="KW-0175">Coiled coil</keyword>
<comment type="caution">
    <text evidence="5">The sequence shown here is derived from an EMBL/GenBank/DDBJ whole genome shotgun (WGS) entry which is preliminary data.</text>
</comment>
<feature type="compositionally biased region" description="Basic and acidic residues" evidence="4">
    <location>
        <begin position="316"/>
        <end position="333"/>
    </location>
</feature>
<keyword evidence="1" id="KW-0597">Phosphoprotein</keyword>
<accession>A0A5A9MVR4</accession>
<feature type="region of interest" description="Disordered" evidence="4">
    <location>
        <begin position="297"/>
        <end position="667"/>
    </location>
</feature>
<dbReference type="Pfam" id="PF15266">
    <property type="entry name" value="DUF4594"/>
    <property type="match status" value="1"/>
</dbReference>
<dbReference type="Proteomes" id="UP000324632">
    <property type="component" value="Chromosome 25"/>
</dbReference>
<feature type="compositionally biased region" description="Basic and acidic residues" evidence="4">
    <location>
        <begin position="178"/>
        <end position="205"/>
    </location>
</feature>
<protein>
    <submittedName>
        <fullName evidence="5">Coiled-coil domain-containing protein 9</fullName>
    </submittedName>
</protein>
<feature type="region of interest" description="Disordered" evidence="4">
    <location>
        <begin position="259"/>
        <end position="284"/>
    </location>
</feature>
<feature type="compositionally biased region" description="Basic residues" evidence="4">
    <location>
        <begin position="371"/>
        <end position="381"/>
    </location>
</feature>
<feature type="compositionally biased region" description="Acidic residues" evidence="4">
    <location>
        <begin position="439"/>
        <end position="468"/>
    </location>
</feature>
<evidence type="ECO:0000313" key="5">
    <source>
        <dbReference type="EMBL" id="KAA0702052.1"/>
    </source>
</evidence>
<feature type="compositionally biased region" description="Basic and acidic residues" evidence="4">
    <location>
        <begin position="387"/>
        <end position="437"/>
    </location>
</feature>
<evidence type="ECO:0000313" key="6">
    <source>
        <dbReference type="Proteomes" id="UP000324632"/>
    </source>
</evidence>
<proteinExistence type="predicted"/>
<keyword evidence="6" id="KW-1185">Reference proteome</keyword>
<feature type="compositionally biased region" description="Polar residues" evidence="4">
    <location>
        <begin position="594"/>
        <end position="606"/>
    </location>
</feature>
<reference evidence="5 6" key="1">
    <citation type="journal article" date="2019" name="Mol. Ecol. Resour.">
        <title>Chromosome-level genome assembly of Triplophysa tibetana, a fish adapted to the harsh high-altitude environment of the Tibetan Plateau.</title>
        <authorList>
            <person name="Yang X."/>
            <person name="Liu H."/>
            <person name="Ma Z."/>
            <person name="Zou Y."/>
            <person name="Zou M."/>
            <person name="Mao Y."/>
            <person name="Li X."/>
            <person name="Wang H."/>
            <person name="Chen T."/>
            <person name="Wang W."/>
            <person name="Yang R."/>
        </authorList>
    </citation>
    <scope>NUCLEOTIDE SEQUENCE [LARGE SCALE GENOMIC DNA]</scope>
    <source>
        <strain evidence="5">TTIB1903HZAU</strain>
        <tissue evidence="5">Muscle</tissue>
    </source>
</reference>
<feature type="compositionally biased region" description="Basic and acidic residues" evidence="4">
    <location>
        <begin position="469"/>
        <end position="487"/>
    </location>
</feature>